<accession>A0A9X1T6U4</accession>
<dbReference type="InterPro" id="IPR006311">
    <property type="entry name" value="TAT_signal"/>
</dbReference>
<sequence length="745" mass="79523">MNALSGPALSRRSLLGGGGALILSFSLAPRSALSQSEEAQVSGTGPLPGSLSDFPYLDSWIRIDEDDSITVFTGKAELGQGIRTALIQVAAEQLDVDFSRVVLETADTGQTPNEGYTAASHSMSESGTAILNAAAQVRALLIARAADQLGLSADQLTVDDGVITGGGRSLSYGKLVGPDVLHVQAQPQSPIKDPSTNRIIGKAVRRIDIPAKLTGAVAYVQDLRLPGMVHARVVRPPVYGARLTGIDTSEVETMPGVVQVIRDGNYLAVVARGEFQAIQAMRALAAAAEWGGGIALPEKTEIYDVLKRLPSQESVIQEKGSGGGQGTRIEAAYHRPYQLHGSIGPSCAVGHVDGDRLTVWSHTQGVYPDRDAIAEMVRMPPENVRVIHMEGAGCYGHNGADDAAADAALIATKVPGTPVRVQWMREDEHRFEPYGSAMVVEASAALGESGTITDWVYDVWSTPHSTRPGSAGNLLAANLIADPFQADEPISIPQPAGGGDRNAVPGYDFPNSRVTKHFIRSMPLRVSAMRSLGAYMNVFALESFMDELALKAGADPVEFRLKHLSDPRARDVVTTVADRFGWSDWKRKGPGHGRGFAYARYKNLAVYCAVALEIEVEREAGLVRILRAVAATDSGQAVNPDGIRNQTEGGIVQSASWTLYEEVDYSTDEILSRDWASYPIMRFPAVPGAVEVHVIDRPGEPFLGTGEGSQGPTAAAIANAFADATGRRIRDLPLSPEKIRRTLEA</sequence>
<dbReference type="PROSITE" id="PS51318">
    <property type="entry name" value="TAT"/>
    <property type="match status" value="1"/>
</dbReference>
<feature type="domain" description="Aldehyde oxidase/xanthine dehydrogenase a/b hammerhead" evidence="1">
    <location>
        <begin position="214"/>
        <end position="297"/>
    </location>
</feature>
<dbReference type="InterPro" id="IPR052516">
    <property type="entry name" value="N-heterocyclic_Hydroxylase"/>
</dbReference>
<protein>
    <submittedName>
        <fullName evidence="2">Molybdopterin-dependent oxidoreductase</fullName>
    </submittedName>
</protein>
<evidence type="ECO:0000313" key="2">
    <source>
        <dbReference type="EMBL" id="MCE7030189.1"/>
    </source>
</evidence>
<dbReference type="EMBL" id="JAJUWU010000021">
    <property type="protein sequence ID" value="MCE7030189.1"/>
    <property type="molecule type" value="Genomic_DNA"/>
</dbReference>
<organism evidence="2 3">
    <name type="scientific">Jiella avicenniae</name>
    <dbReference type="NCBI Taxonomy" id="2907202"/>
    <lineage>
        <taxon>Bacteria</taxon>
        <taxon>Pseudomonadati</taxon>
        <taxon>Pseudomonadota</taxon>
        <taxon>Alphaproteobacteria</taxon>
        <taxon>Hyphomicrobiales</taxon>
        <taxon>Aurantimonadaceae</taxon>
        <taxon>Jiella</taxon>
    </lineage>
</organism>
<dbReference type="SUPFAM" id="SSF56003">
    <property type="entry name" value="Molybdenum cofactor-binding domain"/>
    <property type="match status" value="2"/>
</dbReference>
<dbReference type="PIRSF" id="PIRSF036389">
    <property type="entry name" value="IOR_B"/>
    <property type="match status" value="1"/>
</dbReference>
<proteinExistence type="predicted"/>
<dbReference type="InterPro" id="IPR046867">
    <property type="entry name" value="AldOxase/xan_DH_MoCoBD2"/>
</dbReference>
<dbReference type="PANTHER" id="PTHR47495:SF1">
    <property type="entry name" value="BLL3820 PROTEIN"/>
    <property type="match status" value="1"/>
</dbReference>
<dbReference type="AlphaFoldDB" id="A0A9X1T6U4"/>
<reference evidence="2" key="1">
    <citation type="submission" date="2022-01" db="EMBL/GenBank/DDBJ databases">
        <title>Jiella avicenniae sp. nov., a novel endophytic bacterium isolated from bark of Avicennia marina.</title>
        <authorList>
            <person name="Tuo L."/>
        </authorList>
    </citation>
    <scope>NUCLEOTIDE SEQUENCE</scope>
    <source>
        <strain evidence="2">CBK1P-4</strain>
    </source>
</reference>
<dbReference type="PANTHER" id="PTHR47495">
    <property type="entry name" value="ALDEHYDE DEHYDROGENASE"/>
    <property type="match status" value="1"/>
</dbReference>
<dbReference type="InterPro" id="IPR037165">
    <property type="entry name" value="AldOxase/xan_DH_Mopterin-bd_sf"/>
</dbReference>
<name>A0A9X1T6U4_9HYPH</name>
<gene>
    <name evidence="2" type="ORF">LZD57_19545</name>
</gene>
<dbReference type="Proteomes" id="UP001139035">
    <property type="component" value="Unassembled WGS sequence"/>
</dbReference>
<dbReference type="SMART" id="SM01008">
    <property type="entry name" value="Ald_Xan_dh_C"/>
    <property type="match status" value="1"/>
</dbReference>
<dbReference type="Pfam" id="PF20256">
    <property type="entry name" value="MoCoBD_2"/>
    <property type="match status" value="2"/>
</dbReference>
<dbReference type="GO" id="GO:0016491">
    <property type="term" value="F:oxidoreductase activity"/>
    <property type="evidence" value="ECO:0007669"/>
    <property type="project" value="InterPro"/>
</dbReference>
<dbReference type="RefSeq" id="WP_233721267.1">
    <property type="nucleotide sequence ID" value="NZ_JAJUWU010000021.1"/>
</dbReference>
<evidence type="ECO:0000259" key="1">
    <source>
        <dbReference type="SMART" id="SM01008"/>
    </source>
</evidence>
<dbReference type="Pfam" id="PF02738">
    <property type="entry name" value="MoCoBD_1"/>
    <property type="match status" value="2"/>
</dbReference>
<dbReference type="InterPro" id="IPR008274">
    <property type="entry name" value="AldOxase/xan_DH_MoCoBD1"/>
</dbReference>
<dbReference type="Gene3D" id="3.30.365.10">
    <property type="entry name" value="Aldehyde oxidase/xanthine dehydrogenase, molybdopterin binding domain"/>
    <property type="match status" value="4"/>
</dbReference>
<dbReference type="Gene3D" id="3.90.1170.50">
    <property type="entry name" value="Aldehyde oxidase/xanthine dehydrogenase, a/b hammerhead"/>
    <property type="match status" value="1"/>
</dbReference>
<keyword evidence="3" id="KW-1185">Reference proteome</keyword>
<dbReference type="InterPro" id="IPR000674">
    <property type="entry name" value="Ald_Oxase/Xan_DH_a/b"/>
</dbReference>
<dbReference type="InterPro" id="IPR012368">
    <property type="entry name" value="OxRdtase_Mopterin-bd_su_IorB"/>
</dbReference>
<evidence type="ECO:0000313" key="3">
    <source>
        <dbReference type="Proteomes" id="UP001139035"/>
    </source>
</evidence>
<comment type="caution">
    <text evidence="2">The sequence shown here is derived from an EMBL/GenBank/DDBJ whole genome shotgun (WGS) entry which is preliminary data.</text>
</comment>